<evidence type="ECO:0000313" key="1">
    <source>
        <dbReference type="EMBL" id="PWI34821.1"/>
    </source>
</evidence>
<proteinExistence type="predicted"/>
<dbReference type="AlphaFoldDB" id="A0A2U3BDF7"/>
<accession>A0A2U3BDF7</accession>
<comment type="caution">
    <text evidence="1">The sequence shown here is derived from an EMBL/GenBank/DDBJ whole genome shotgun (WGS) entry which is preliminary data.</text>
</comment>
<dbReference type="EMBL" id="QFWT01000001">
    <property type="protein sequence ID" value="PWI34821.1"/>
    <property type="molecule type" value="Genomic_DNA"/>
</dbReference>
<dbReference type="RefSeq" id="WP_109317975.1">
    <property type="nucleotide sequence ID" value="NZ_QFWT01000001.1"/>
</dbReference>
<reference evidence="1 2" key="1">
    <citation type="submission" date="2018-05" db="EMBL/GenBank/DDBJ databases">
        <title>Vibrio limimaris sp. nov., isolated from marine sediment.</title>
        <authorList>
            <person name="Li C.-M."/>
        </authorList>
    </citation>
    <scope>NUCLEOTIDE SEQUENCE [LARGE SCALE GENOMIC DNA]</scope>
    <source>
        <strain evidence="1 2">E4404</strain>
    </source>
</reference>
<evidence type="ECO:0000313" key="2">
    <source>
        <dbReference type="Proteomes" id="UP000245362"/>
    </source>
</evidence>
<sequence length="61" mass="6824">MYNKIQKLEFIADEASIAVLALSSELVGEHEGINALIKRMEEVGKIARRLIEIETLKARNG</sequence>
<name>A0A2U3BDF7_9VIBR</name>
<gene>
    <name evidence="1" type="ORF">DI392_00620</name>
</gene>
<protein>
    <submittedName>
        <fullName evidence="1">Uncharacterized protein</fullName>
    </submittedName>
</protein>
<dbReference type="Proteomes" id="UP000245362">
    <property type="component" value="Unassembled WGS sequence"/>
</dbReference>
<organism evidence="1 2">
    <name type="scientific">Vibrio albus</name>
    <dbReference type="NCBI Taxonomy" id="2200953"/>
    <lineage>
        <taxon>Bacteria</taxon>
        <taxon>Pseudomonadati</taxon>
        <taxon>Pseudomonadota</taxon>
        <taxon>Gammaproteobacteria</taxon>
        <taxon>Vibrionales</taxon>
        <taxon>Vibrionaceae</taxon>
        <taxon>Vibrio</taxon>
    </lineage>
</organism>
<keyword evidence="2" id="KW-1185">Reference proteome</keyword>